<gene>
    <name evidence="9" type="ORF">PACILC2_07480</name>
</gene>
<name>A0ABQ4N1X8_9BACL</name>
<evidence type="ECO:0000256" key="3">
    <source>
        <dbReference type="ARBA" id="ARBA00023211"/>
    </source>
</evidence>
<dbReference type="InterPro" id="IPR011051">
    <property type="entry name" value="RmlC_Cupin_sf"/>
</dbReference>
<dbReference type="CDD" id="cd20308">
    <property type="entry name" value="cupin_YdaE"/>
    <property type="match status" value="1"/>
</dbReference>
<evidence type="ECO:0000313" key="9">
    <source>
        <dbReference type="EMBL" id="GIQ62180.1"/>
    </source>
</evidence>
<organism evidence="9 10">
    <name type="scientific">Paenibacillus cisolokensis</name>
    <dbReference type="NCBI Taxonomy" id="1658519"/>
    <lineage>
        <taxon>Bacteria</taxon>
        <taxon>Bacillati</taxon>
        <taxon>Bacillota</taxon>
        <taxon>Bacilli</taxon>
        <taxon>Bacillales</taxon>
        <taxon>Paenibacillaceae</taxon>
        <taxon>Paenibacillus</taxon>
    </lineage>
</organism>
<evidence type="ECO:0000313" key="10">
    <source>
        <dbReference type="Proteomes" id="UP000680304"/>
    </source>
</evidence>
<protein>
    <recommendedName>
        <fullName evidence="8">D-lyxose ketol-isomerase</fullName>
        <ecNumber evidence="8">5.3.1.15</ecNumber>
    </recommendedName>
</protein>
<comment type="caution">
    <text evidence="9">The sequence shown here is derived from an EMBL/GenBank/DDBJ whole genome shotgun (WGS) entry which is preliminary data.</text>
</comment>
<evidence type="ECO:0000256" key="8">
    <source>
        <dbReference type="ARBA" id="ARBA00044972"/>
    </source>
</evidence>
<evidence type="ECO:0000256" key="2">
    <source>
        <dbReference type="ARBA" id="ARBA00022723"/>
    </source>
</evidence>
<keyword evidence="3" id="KW-0464">Manganese</keyword>
<evidence type="ECO:0000256" key="5">
    <source>
        <dbReference type="ARBA" id="ARBA00023277"/>
    </source>
</evidence>
<evidence type="ECO:0000256" key="7">
    <source>
        <dbReference type="ARBA" id="ARBA00044951"/>
    </source>
</evidence>
<dbReference type="EMBL" id="BOVJ01000023">
    <property type="protein sequence ID" value="GIQ62180.1"/>
    <property type="molecule type" value="Genomic_DNA"/>
</dbReference>
<evidence type="ECO:0000256" key="6">
    <source>
        <dbReference type="ARBA" id="ARBA00044907"/>
    </source>
</evidence>
<dbReference type="Proteomes" id="UP000680304">
    <property type="component" value="Unassembled WGS sequence"/>
</dbReference>
<reference evidence="9 10" key="1">
    <citation type="submission" date="2021-04" db="EMBL/GenBank/DDBJ databases">
        <title>Draft genome sequence of Paenibacillus cisolokensis, LC2-13A.</title>
        <authorList>
            <person name="Uke A."/>
            <person name="Chhe C."/>
            <person name="Baramee S."/>
            <person name="Kosugi A."/>
        </authorList>
    </citation>
    <scope>NUCLEOTIDE SEQUENCE [LARGE SCALE GENOMIC DNA]</scope>
    <source>
        <strain evidence="9 10">LC2-13A</strain>
    </source>
</reference>
<keyword evidence="10" id="KW-1185">Reference proteome</keyword>
<comment type="cofactor">
    <cofactor evidence="1">
        <name>Mn(2+)</name>
        <dbReference type="ChEBI" id="CHEBI:29035"/>
    </cofactor>
</comment>
<comment type="catalytic activity">
    <reaction evidence="6">
        <text>D-lyxose = D-xylulose</text>
        <dbReference type="Rhea" id="RHEA:14201"/>
        <dbReference type="ChEBI" id="CHEBI:16789"/>
        <dbReference type="ChEBI" id="CHEBI:17140"/>
        <dbReference type="EC" id="5.3.1.15"/>
    </reaction>
</comment>
<accession>A0ABQ4N1X8</accession>
<evidence type="ECO:0000256" key="1">
    <source>
        <dbReference type="ARBA" id="ARBA00001936"/>
    </source>
</evidence>
<dbReference type="InterPro" id="IPR010864">
    <property type="entry name" value="D-lyxose_isomer"/>
</dbReference>
<comment type="similarity">
    <text evidence="7">Belongs to the D-lyxose ketol-isomerase family.</text>
</comment>
<sequence length="188" mass="20893">MTLKRSEVRKAQARAADMLAAAGIAVTPSERDSLEVAGFGLGSLEREGLQLITYINTDRYCAKELVLFPGQTCPEHLHPPVNGEPGKMETFRCRSGLVYLYVEGEPSRNIQAVVPAESKAYYTVFHEIALRPGEQYTIPPGTKHWFQGGPNGAVVSEFSSTSRDEFDIFTDPRIVRMPVIEEDEERST</sequence>
<keyword evidence="2" id="KW-0479">Metal-binding</keyword>
<proteinExistence type="inferred from homology"/>
<dbReference type="Gene3D" id="2.60.120.10">
    <property type="entry name" value="Jelly Rolls"/>
    <property type="match status" value="1"/>
</dbReference>
<dbReference type="InterPro" id="IPR014710">
    <property type="entry name" value="RmlC-like_jellyroll"/>
</dbReference>
<dbReference type="Pfam" id="PF07385">
    <property type="entry name" value="Lyx_isomer"/>
    <property type="match status" value="1"/>
</dbReference>
<keyword evidence="4 9" id="KW-0413">Isomerase</keyword>
<dbReference type="EC" id="5.3.1.15" evidence="8"/>
<dbReference type="GO" id="GO:0016853">
    <property type="term" value="F:isomerase activity"/>
    <property type="evidence" value="ECO:0007669"/>
    <property type="project" value="UniProtKB-KW"/>
</dbReference>
<keyword evidence="5" id="KW-0119">Carbohydrate metabolism</keyword>
<evidence type="ECO:0000256" key="4">
    <source>
        <dbReference type="ARBA" id="ARBA00023235"/>
    </source>
</evidence>
<dbReference type="SUPFAM" id="SSF51182">
    <property type="entry name" value="RmlC-like cupins"/>
    <property type="match status" value="1"/>
</dbReference>